<protein>
    <submittedName>
        <fullName evidence="2">Excinuclease ATPase subunit</fullName>
    </submittedName>
</protein>
<reference evidence="2" key="1">
    <citation type="submission" date="2017-08" db="EMBL/GenBank/DDBJ databases">
        <authorList>
            <person name="Imhoff J.F."/>
            <person name="Rahn T."/>
            <person name="Kuenzel S."/>
            <person name="Neulinger S.C."/>
        </authorList>
    </citation>
    <scope>NUCLEOTIDE SEQUENCE</scope>
    <source>
        <strain evidence="2">IM 151</strain>
    </source>
</reference>
<accession>A0ABS1DQW6</accession>
<gene>
    <name evidence="2" type="ORF">CKO43_00180</name>
</gene>
<comment type="caution">
    <text evidence="2">The sequence shown here is derived from an EMBL/GenBank/DDBJ whole genome shotgun (WGS) entry which is preliminary data.</text>
</comment>
<keyword evidence="1" id="KW-0732">Signal</keyword>
<keyword evidence="3" id="KW-1185">Reference proteome</keyword>
<organism evidence="2 3">
    <name type="scientific">Rubrivivax gelatinosus</name>
    <name type="common">Rhodocyclus gelatinosus</name>
    <name type="synonym">Rhodopseudomonas gelatinosa</name>
    <dbReference type="NCBI Taxonomy" id="28068"/>
    <lineage>
        <taxon>Bacteria</taxon>
        <taxon>Pseudomonadati</taxon>
        <taxon>Pseudomonadota</taxon>
        <taxon>Betaproteobacteria</taxon>
        <taxon>Burkholderiales</taxon>
        <taxon>Sphaerotilaceae</taxon>
        <taxon>Rubrivivax</taxon>
    </lineage>
</organism>
<dbReference type="RefSeq" id="WP_200225752.1">
    <property type="nucleotide sequence ID" value="NZ_NRRT01000002.1"/>
</dbReference>
<dbReference type="EMBL" id="NRRU01000001">
    <property type="protein sequence ID" value="MBK1711197.1"/>
    <property type="molecule type" value="Genomic_DNA"/>
</dbReference>
<feature type="signal peptide" evidence="1">
    <location>
        <begin position="1"/>
        <end position="20"/>
    </location>
</feature>
<dbReference type="Proteomes" id="UP001041814">
    <property type="component" value="Unassembled WGS sequence"/>
</dbReference>
<feature type="chain" id="PRO_5045991296" evidence="1">
    <location>
        <begin position="21"/>
        <end position="145"/>
    </location>
</feature>
<evidence type="ECO:0000313" key="2">
    <source>
        <dbReference type="EMBL" id="MBK1711197.1"/>
    </source>
</evidence>
<sequence length="145" mass="15528">MKKLLLTAVLAACAATPALARDTEHKLSLEDVLAMPEAQGKLDGSVKFYLKGQKTPKVLERKGEGVSNRKTNAFNKTDLDACRWTALSVLMAFQESAKRAGANAVVDIVSYYKKDTEASATDFECHAGAFVAAVALKGTYAKVAD</sequence>
<reference evidence="2" key="2">
    <citation type="journal article" date="2020" name="Microorganisms">
        <title>Osmotic Adaptation and Compatible Solute Biosynthesis of Phototrophic Bacteria as Revealed from Genome Analyses.</title>
        <authorList>
            <person name="Imhoff J.F."/>
            <person name="Rahn T."/>
            <person name="Kunzel S."/>
            <person name="Keller A."/>
            <person name="Neulinger S.C."/>
        </authorList>
    </citation>
    <scope>NUCLEOTIDE SEQUENCE</scope>
    <source>
        <strain evidence="2">IM 151</strain>
    </source>
</reference>
<evidence type="ECO:0000313" key="3">
    <source>
        <dbReference type="Proteomes" id="UP001041814"/>
    </source>
</evidence>
<name>A0ABS1DQW6_RUBGE</name>
<evidence type="ECO:0000256" key="1">
    <source>
        <dbReference type="SAM" id="SignalP"/>
    </source>
</evidence>
<proteinExistence type="predicted"/>